<name>A0A1B2IHC5_9CAUD</name>
<dbReference type="EMBL" id="KX397373">
    <property type="protein sequence ID" value="ANZ50659.1"/>
    <property type="molecule type" value="Genomic_DNA"/>
</dbReference>
<accession>A0A1B2IHC5</accession>
<gene>
    <name evidence="1" type="ORF">STRATTON_234</name>
</gene>
<organism evidence="1 2">
    <name type="scientific">Erwinia phage vB_EamM_Stratton</name>
    <dbReference type="NCBI Taxonomy" id="1883378"/>
    <lineage>
        <taxon>Viruses</taxon>
        <taxon>Duplodnaviria</taxon>
        <taxon>Heunggongvirae</taxon>
        <taxon>Uroviricota</taxon>
        <taxon>Caudoviricetes</taxon>
        <taxon>Chimalliviridae</taxon>
        <taxon>Erskinevirus</taxon>
        <taxon>Erskinevirus EaH2</taxon>
    </lineage>
</organism>
<sequence length="178" mass="20527">MRLIVDFALSASRNNLNIALTALRKEVQFELHDKLAEYENKYSEEQGGEEVAILDVDAMVNSLIGQMEDALMSVVHYPHILRVNEAQSEIETVMNEAFRRAVETITRIRKTDVKELYVSIIRKDGNTVINDTVTWPDVLDDEVILRLNNIFRQAQTKVIDICQSELHYLAVMYDKELE</sequence>
<proteinExistence type="predicted"/>
<protein>
    <submittedName>
        <fullName evidence="1">Uncharacterized protein</fullName>
    </submittedName>
</protein>
<evidence type="ECO:0000313" key="1">
    <source>
        <dbReference type="EMBL" id="ANZ50659.1"/>
    </source>
</evidence>
<dbReference type="Proteomes" id="UP000221949">
    <property type="component" value="Segment"/>
</dbReference>
<evidence type="ECO:0000313" key="2">
    <source>
        <dbReference type="Proteomes" id="UP000221949"/>
    </source>
</evidence>
<reference evidence="2" key="1">
    <citation type="submission" date="2016-06" db="EMBL/GenBank/DDBJ databases">
        <authorList>
            <person name="Berg J.A."/>
            <person name="Stratton M.L."/>
            <person name="Esplin I.D."/>
            <person name="Jensen G.L."/>
            <person name="Merrill B.D."/>
            <person name="Breakwell D.P."/>
            <person name="Hope S."/>
            <person name="Grose J.H."/>
        </authorList>
    </citation>
    <scope>NUCLEOTIDE SEQUENCE [LARGE SCALE GENOMIC DNA]</scope>
</reference>